<name>A0A1W1W1K3_9FIRM</name>
<dbReference type="GO" id="GO:0005886">
    <property type="term" value="C:plasma membrane"/>
    <property type="evidence" value="ECO:0007669"/>
    <property type="project" value="UniProtKB-SubCell"/>
</dbReference>
<evidence type="ECO:0000256" key="4">
    <source>
        <dbReference type="ARBA" id="ARBA00022989"/>
    </source>
</evidence>
<protein>
    <submittedName>
        <fullName evidence="7">Nucleoside ABC transporter membrane protein</fullName>
    </submittedName>
</protein>
<feature type="transmembrane region" description="Helical" evidence="6">
    <location>
        <begin position="246"/>
        <end position="266"/>
    </location>
</feature>
<keyword evidence="8" id="KW-1185">Reference proteome</keyword>
<evidence type="ECO:0000256" key="5">
    <source>
        <dbReference type="ARBA" id="ARBA00023136"/>
    </source>
</evidence>
<evidence type="ECO:0000313" key="8">
    <source>
        <dbReference type="Proteomes" id="UP000192569"/>
    </source>
</evidence>
<dbReference type="InterPro" id="IPR001851">
    <property type="entry name" value="ABC_transp_permease"/>
</dbReference>
<proteinExistence type="predicted"/>
<evidence type="ECO:0000256" key="6">
    <source>
        <dbReference type="SAM" id="Phobius"/>
    </source>
</evidence>
<sequence length="356" mass="39084">MTRIVWEKRLSPSPWMTVLIPVSSIILALVLGAFFLFMTGFDPLKVYGEMLKGVIGSKYGVSETVVKAIPLMLTSLGVSVAFRMLLWNIGAEGQFYMGALGASWIALSFPYLPPYIMLPAMFVMGCLLGGLWALLPAIPRAKWGVNEVITTLMLNYVAILWVDYLVYGPWKDPQGFNFPLTAPFSKSATLPTLVGTRVHLGLVFALIAAIILTIILWRTRWGYEIRITGESPRAARYAGIKIERNILLVMFLSGALAGLAGMSEVAGITHRLQHGISPGYGYTAIIIAWLAKLHPVTIILVSFLFGGLIVGGYSVQKMGVPAATVSMLQGAILFFVLGGEILTRYRLRWKRKEVTP</sequence>
<feature type="transmembrane region" description="Helical" evidence="6">
    <location>
        <begin position="148"/>
        <end position="167"/>
    </location>
</feature>
<dbReference type="CDD" id="cd06580">
    <property type="entry name" value="TM_PBP1_transp_TpRbsC_like"/>
    <property type="match status" value="1"/>
</dbReference>
<organism evidence="7 8">
    <name type="scientific">Thermanaeromonas toyohensis ToBE</name>
    <dbReference type="NCBI Taxonomy" id="698762"/>
    <lineage>
        <taxon>Bacteria</taxon>
        <taxon>Bacillati</taxon>
        <taxon>Bacillota</taxon>
        <taxon>Clostridia</taxon>
        <taxon>Neomoorellales</taxon>
        <taxon>Neomoorellaceae</taxon>
        <taxon>Thermanaeromonas</taxon>
    </lineage>
</organism>
<feature type="transmembrane region" description="Helical" evidence="6">
    <location>
        <begin position="118"/>
        <end position="136"/>
    </location>
</feature>
<evidence type="ECO:0000256" key="3">
    <source>
        <dbReference type="ARBA" id="ARBA00022692"/>
    </source>
</evidence>
<evidence type="ECO:0000313" key="7">
    <source>
        <dbReference type="EMBL" id="SMB99497.1"/>
    </source>
</evidence>
<feature type="transmembrane region" description="Helical" evidence="6">
    <location>
        <begin position="322"/>
        <end position="342"/>
    </location>
</feature>
<comment type="subcellular location">
    <subcellularLocation>
        <location evidence="1">Cell membrane</location>
        <topology evidence="1">Multi-pass membrane protein</topology>
    </subcellularLocation>
</comment>
<dbReference type="AlphaFoldDB" id="A0A1W1W1K3"/>
<dbReference type="PANTHER" id="PTHR47089:SF1">
    <property type="entry name" value="GUANOSINE ABC TRANSPORTER PERMEASE PROTEIN NUPP"/>
    <property type="match status" value="1"/>
</dbReference>
<evidence type="ECO:0000256" key="2">
    <source>
        <dbReference type="ARBA" id="ARBA00022475"/>
    </source>
</evidence>
<gene>
    <name evidence="7" type="ORF">SAMN00808754_2928</name>
</gene>
<dbReference type="EMBL" id="LT838272">
    <property type="protein sequence ID" value="SMB99497.1"/>
    <property type="molecule type" value="Genomic_DNA"/>
</dbReference>
<feature type="transmembrane region" description="Helical" evidence="6">
    <location>
        <begin position="272"/>
        <end position="291"/>
    </location>
</feature>
<keyword evidence="3 6" id="KW-0812">Transmembrane</keyword>
<feature type="transmembrane region" description="Helical" evidence="6">
    <location>
        <begin position="298"/>
        <end position="316"/>
    </location>
</feature>
<dbReference type="PANTHER" id="PTHR47089">
    <property type="entry name" value="ABC TRANSPORTER, PERMEASE PROTEIN"/>
    <property type="match status" value="1"/>
</dbReference>
<keyword evidence="4 6" id="KW-1133">Transmembrane helix</keyword>
<evidence type="ECO:0000256" key="1">
    <source>
        <dbReference type="ARBA" id="ARBA00004651"/>
    </source>
</evidence>
<dbReference type="Pfam" id="PF02653">
    <property type="entry name" value="BPD_transp_2"/>
    <property type="match status" value="1"/>
</dbReference>
<dbReference type="OrthoDB" id="45037at2"/>
<accession>A0A1W1W1K3</accession>
<feature type="transmembrane region" description="Helical" evidence="6">
    <location>
        <begin position="198"/>
        <end position="217"/>
    </location>
</feature>
<feature type="transmembrane region" description="Helical" evidence="6">
    <location>
        <begin position="18"/>
        <end position="41"/>
    </location>
</feature>
<feature type="transmembrane region" description="Helical" evidence="6">
    <location>
        <begin position="93"/>
        <end position="112"/>
    </location>
</feature>
<keyword evidence="2" id="KW-1003">Cell membrane</keyword>
<dbReference type="STRING" id="698762.SAMN00808754_2928"/>
<dbReference type="Proteomes" id="UP000192569">
    <property type="component" value="Chromosome I"/>
</dbReference>
<reference evidence="7 8" key="1">
    <citation type="submission" date="2017-04" db="EMBL/GenBank/DDBJ databases">
        <authorList>
            <person name="Afonso C.L."/>
            <person name="Miller P.J."/>
            <person name="Scott M.A."/>
            <person name="Spackman E."/>
            <person name="Goraichik I."/>
            <person name="Dimitrov K.M."/>
            <person name="Suarez D.L."/>
            <person name="Swayne D.E."/>
        </authorList>
    </citation>
    <scope>NUCLEOTIDE SEQUENCE [LARGE SCALE GENOMIC DNA]</scope>
    <source>
        <strain evidence="7 8">ToBE</strain>
    </source>
</reference>
<keyword evidence="5 6" id="KW-0472">Membrane</keyword>
<dbReference type="GO" id="GO:0022857">
    <property type="term" value="F:transmembrane transporter activity"/>
    <property type="evidence" value="ECO:0007669"/>
    <property type="project" value="InterPro"/>
</dbReference>
<dbReference type="RefSeq" id="WP_084666606.1">
    <property type="nucleotide sequence ID" value="NZ_LT838272.1"/>
</dbReference>